<reference evidence="4" key="1">
    <citation type="journal article" date="2011" name="Genome Biol.">
        <title>Comparative genomics of the social amoebae Dictyostelium discoideum and Dictyostelium purpureum.</title>
        <authorList>
            <consortium name="US DOE Joint Genome Institute (JGI-PGF)"/>
            <person name="Sucgang R."/>
            <person name="Kuo A."/>
            <person name="Tian X."/>
            <person name="Salerno W."/>
            <person name="Parikh A."/>
            <person name="Feasley C.L."/>
            <person name="Dalin E."/>
            <person name="Tu H."/>
            <person name="Huang E."/>
            <person name="Barry K."/>
            <person name="Lindquist E."/>
            <person name="Shapiro H."/>
            <person name="Bruce D."/>
            <person name="Schmutz J."/>
            <person name="Salamov A."/>
            <person name="Fey P."/>
            <person name="Gaudet P."/>
            <person name="Anjard C."/>
            <person name="Babu M.M."/>
            <person name="Basu S."/>
            <person name="Bushmanova Y."/>
            <person name="van der Wel H."/>
            <person name="Katoh-Kurasawa M."/>
            <person name="Dinh C."/>
            <person name="Coutinho P.M."/>
            <person name="Saito T."/>
            <person name="Elias M."/>
            <person name="Schaap P."/>
            <person name="Kay R.R."/>
            <person name="Henrissat B."/>
            <person name="Eichinger L."/>
            <person name="Rivero F."/>
            <person name="Putnam N.H."/>
            <person name="West C.M."/>
            <person name="Loomis W.F."/>
            <person name="Chisholm R.L."/>
            <person name="Shaulsky G."/>
            <person name="Strassmann J.E."/>
            <person name="Queller D.C."/>
            <person name="Kuspa A."/>
            <person name="Grigoriev I.V."/>
        </authorList>
    </citation>
    <scope>NUCLEOTIDE SEQUENCE [LARGE SCALE GENOMIC DNA]</scope>
    <source>
        <strain evidence="4">QSDP1</strain>
    </source>
</reference>
<accession>F0ZSC0</accession>
<sequence>MTKPDFSFETTENKEEKYRAGTIKVGNKTYETPSLILYTKEGSPVNLTKDLLNNLPHEKTHSLQLLFSDLYQFKDVLEKFGKGSHEFLSLQEHLLFLLIRDSSYFNEQEFGEDSISVTTRKGKTKVTIDEYIKVVKMVKPDVVTTLSLDLAWESSKKRAVRISNATNQWLTKFMESDVSNYTNTFGVVQGGKYDDLRNKSIEELLKYTEKLSGYILSGFGTGETNKERNEVIKNTIVSIFLLLFINSFGRAIVILIIYYQFTLLEQITK</sequence>
<protein>
    <recommendedName>
        <fullName evidence="2">tRNA-guanine(15) transglycosylase-like domain-containing protein</fullName>
    </recommendedName>
</protein>
<name>F0ZSC0_DICPU</name>
<keyword evidence="1" id="KW-1133">Transmembrane helix</keyword>
<dbReference type="InterPro" id="IPR036511">
    <property type="entry name" value="TGT-like_sf"/>
</dbReference>
<dbReference type="AlphaFoldDB" id="F0ZSC0"/>
<keyword evidence="1" id="KW-0812">Transmembrane</keyword>
<dbReference type="GeneID" id="10504666"/>
<keyword evidence="4" id="KW-1185">Reference proteome</keyword>
<feature type="domain" description="tRNA-guanine(15) transglycosylase-like" evidence="2">
    <location>
        <begin position="17"/>
        <end position="236"/>
    </location>
</feature>
<evidence type="ECO:0000313" key="4">
    <source>
        <dbReference type="Proteomes" id="UP000001064"/>
    </source>
</evidence>
<dbReference type="PANTHER" id="PTHR46064">
    <property type="entry name" value="QUEUINE TRNA-RIBOSYLTRANSFERASE ACCESSORY SUBUNIT 2"/>
    <property type="match status" value="1"/>
</dbReference>
<evidence type="ECO:0000313" key="3">
    <source>
        <dbReference type="EMBL" id="EGC33154.1"/>
    </source>
</evidence>
<dbReference type="eggNOG" id="KOG3909">
    <property type="taxonomic scope" value="Eukaryota"/>
</dbReference>
<dbReference type="RefSeq" id="XP_003290310.1">
    <property type="nucleotide sequence ID" value="XM_003290262.1"/>
</dbReference>
<dbReference type="InterPro" id="IPR050852">
    <property type="entry name" value="Queuine_tRNA-ribosyltrfase"/>
</dbReference>
<dbReference type="SUPFAM" id="SSF51713">
    <property type="entry name" value="tRNA-guanine transglycosylase"/>
    <property type="match status" value="1"/>
</dbReference>
<dbReference type="KEGG" id="dpp:DICPUDRAFT_37187"/>
<evidence type="ECO:0000256" key="1">
    <source>
        <dbReference type="SAM" id="Phobius"/>
    </source>
</evidence>
<feature type="transmembrane region" description="Helical" evidence="1">
    <location>
        <begin position="236"/>
        <end position="259"/>
    </location>
</feature>
<dbReference type="Pfam" id="PF01702">
    <property type="entry name" value="TGT"/>
    <property type="match status" value="1"/>
</dbReference>
<dbReference type="OMA" id="CITSNSH"/>
<dbReference type="EMBL" id="GL871155">
    <property type="protein sequence ID" value="EGC33154.1"/>
    <property type="molecule type" value="Genomic_DNA"/>
</dbReference>
<dbReference type="PANTHER" id="PTHR46064:SF1">
    <property type="entry name" value="QUEUINE TRNA-RIBOSYLTRANSFERASE ACCESSORY SUBUNIT 2"/>
    <property type="match status" value="1"/>
</dbReference>
<dbReference type="InParanoid" id="F0ZSC0"/>
<dbReference type="GO" id="GO:0006400">
    <property type="term" value="P:tRNA modification"/>
    <property type="evidence" value="ECO:0007669"/>
    <property type="project" value="InterPro"/>
</dbReference>
<organism evidence="3 4">
    <name type="scientific">Dictyostelium purpureum</name>
    <name type="common">Slime mold</name>
    <dbReference type="NCBI Taxonomy" id="5786"/>
    <lineage>
        <taxon>Eukaryota</taxon>
        <taxon>Amoebozoa</taxon>
        <taxon>Evosea</taxon>
        <taxon>Eumycetozoa</taxon>
        <taxon>Dictyostelia</taxon>
        <taxon>Dictyosteliales</taxon>
        <taxon>Dictyosteliaceae</taxon>
        <taxon>Dictyostelium</taxon>
    </lineage>
</organism>
<dbReference type="Gene3D" id="3.20.20.105">
    <property type="entry name" value="Queuine tRNA-ribosyltransferase-like"/>
    <property type="match status" value="1"/>
</dbReference>
<gene>
    <name evidence="3" type="ORF">DICPUDRAFT_37187</name>
</gene>
<keyword evidence="1" id="KW-0472">Membrane</keyword>
<dbReference type="InterPro" id="IPR002616">
    <property type="entry name" value="tRNA_ribo_trans-like"/>
</dbReference>
<dbReference type="VEuPathDB" id="AmoebaDB:DICPUDRAFT_37187"/>
<dbReference type="OrthoDB" id="27601at2759"/>
<dbReference type="Proteomes" id="UP000001064">
    <property type="component" value="Unassembled WGS sequence"/>
</dbReference>
<evidence type="ECO:0000259" key="2">
    <source>
        <dbReference type="Pfam" id="PF01702"/>
    </source>
</evidence>
<dbReference type="STRING" id="5786.F0ZSC0"/>
<proteinExistence type="predicted"/>